<reference evidence="2" key="1">
    <citation type="submission" date="2020-10" db="EMBL/GenBank/DDBJ databases">
        <authorList>
            <person name="Gilroy R."/>
        </authorList>
    </citation>
    <scope>NUCLEOTIDE SEQUENCE</scope>
    <source>
        <strain evidence="2">ChiSjej4B22-8349</strain>
    </source>
</reference>
<sequence>MSEIKGLFEKVKIENLMAFLVYGTDSEGESIDDYEEKLEGSYDSFLSGLERKYPGIDRNDNELMDMISDFAGAHDHVYFEAGALTGFRLCRNMDREYEKRFNEEEHDGAVDAEKADPEKMLSAETPGRRKAREETGHMEGGLNGGRFTARQWDIIEETLFMNTENGAEYGKAAYHQGFADALKLMSDMFKTM</sequence>
<feature type="compositionally biased region" description="Basic and acidic residues" evidence="1">
    <location>
        <begin position="102"/>
        <end position="121"/>
    </location>
</feature>
<accession>A0A9D1N6S2</accession>
<gene>
    <name evidence="2" type="ORF">IAD25_04375</name>
</gene>
<reference evidence="2" key="2">
    <citation type="journal article" date="2021" name="PeerJ">
        <title>Extensive microbial diversity within the chicken gut microbiome revealed by metagenomics and culture.</title>
        <authorList>
            <person name="Gilroy R."/>
            <person name="Ravi A."/>
            <person name="Getino M."/>
            <person name="Pursley I."/>
            <person name="Horton D.L."/>
            <person name="Alikhan N.F."/>
            <person name="Baker D."/>
            <person name="Gharbi K."/>
            <person name="Hall N."/>
            <person name="Watson M."/>
            <person name="Adriaenssens E.M."/>
            <person name="Foster-Nyarko E."/>
            <person name="Jarju S."/>
            <person name="Secka A."/>
            <person name="Antonio M."/>
            <person name="Oren A."/>
            <person name="Chaudhuri R.R."/>
            <person name="La Ragione R."/>
            <person name="Hildebrand F."/>
            <person name="Pallen M.J."/>
        </authorList>
    </citation>
    <scope>NUCLEOTIDE SEQUENCE</scope>
    <source>
        <strain evidence="2">ChiSjej4B22-8349</strain>
    </source>
</reference>
<feature type="region of interest" description="Disordered" evidence="1">
    <location>
        <begin position="102"/>
        <end position="143"/>
    </location>
</feature>
<dbReference type="Proteomes" id="UP000824130">
    <property type="component" value="Unassembled WGS sequence"/>
</dbReference>
<evidence type="ECO:0000256" key="1">
    <source>
        <dbReference type="SAM" id="MobiDB-lite"/>
    </source>
</evidence>
<evidence type="ECO:0000313" key="2">
    <source>
        <dbReference type="EMBL" id="HIU95930.1"/>
    </source>
</evidence>
<name>A0A9D1N6S2_9FIRM</name>
<evidence type="ECO:0000313" key="3">
    <source>
        <dbReference type="Proteomes" id="UP000824130"/>
    </source>
</evidence>
<proteinExistence type="predicted"/>
<protein>
    <submittedName>
        <fullName evidence="2">Uncharacterized protein</fullName>
    </submittedName>
</protein>
<dbReference type="AlphaFoldDB" id="A0A9D1N6S2"/>
<organism evidence="2 3">
    <name type="scientific">Candidatus Allocopromorpha excrementipullorum</name>
    <dbReference type="NCBI Taxonomy" id="2840743"/>
    <lineage>
        <taxon>Bacteria</taxon>
        <taxon>Bacillati</taxon>
        <taxon>Bacillota</taxon>
        <taxon>Clostridia</taxon>
        <taxon>Eubacteriales</taxon>
        <taxon>Eubacteriaceae</taxon>
        <taxon>Eubacteriaceae incertae sedis</taxon>
        <taxon>Candidatus Allocopromorpha</taxon>
    </lineage>
</organism>
<dbReference type="EMBL" id="DVOB01000097">
    <property type="protein sequence ID" value="HIU95930.1"/>
    <property type="molecule type" value="Genomic_DNA"/>
</dbReference>
<comment type="caution">
    <text evidence="2">The sequence shown here is derived from an EMBL/GenBank/DDBJ whole genome shotgun (WGS) entry which is preliminary data.</text>
</comment>